<accession>A0ABP1GAE1</accession>
<reference evidence="1 2" key="1">
    <citation type="submission" date="2024-06" db="EMBL/GenBank/DDBJ databases">
        <authorList>
            <person name="Kraege A."/>
            <person name="Thomma B."/>
        </authorList>
    </citation>
    <scope>NUCLEOTIDE SEQUENCE [LARGE SCALE GENOMIC DNA]</scope>
</reference>
<protein>
    <submittedName>
        <fullName evidence="1">G9984 protein</fullName>
    </submittedName>
</protein>
<name>A0ABP1GAE1_9CHLO</name>
<proteinExistence type="predicted"/>
<evidence type="ECO:0000313" key="2">
    <source>
        <dbReference type="Proteomes" id="UP001497392"/>
    </source>
</evidence>
<organism evidence="1 2">
    <name type="scientific">Coccomyxa viridis</name>
    <dbReference type="NCBI Taxonomy" id="1274662"/>
    <lineage>
        <taxon>Eukaryota</taxon>
        <taxon>Viridiplantae</taxon>
        <taxon>Chlorophyta</taxon>
        <taxon>core chlorophytes</taxon>
        <taxon>Trebouxiophyceae</taxon>
        <taxon>Trebouxiophyceae incertae sedis</taxon>
        <taxon>Coccomyxaceae</taxon>
        <taxon>Coccomyxa</taxon>
    </lineage>
</organism>
<comment type="caution">
    <text evidence="1">The sequence shown here is derived from an EMBL/GenBank/DDBJ whole genome shotgun (WGS) entry which is preliminary data.</text>
</comment>
<dbReference type="Proteomes" id="UP001497392">
    <property type="component" value="Unassembled WGS sequence"/>
</dbReference>
<gene>
    <name evidence="1" type="primary">g9984</name>
    <name evidence="1" type="ORF">VP750_LOCUS8984</name>
</gene>
<dbReference type="EMBL" id="CAXHTA020000017">
    <property type="protein sequence ID" value="CAL5227078.1"/>
    <property type="molecule type" value="Genomic_DNA"/>
</dbReference>
<keyword evidence="2" id="KW-1185">Reference proteome</keyword>
<sequence>MLRVRSLRRFATGDSGTLPAVESLPIAQSQSSKPRIPLVPLALFFLCGLVAARVFPESSIISGEARSGPGIILPQLQQPEVSLLGSIVSPSPANLTGLDLRCQTWCLTRDIYVTRSEVAHCQRQCTAHPEVMDWIPALEASAAAPTGISDRQLIFAAWYAEGEKGSEGHDSHQLAKPDTSFISALRKSHPGCTVAVLTDQVTQIELPEGVRLFRHTIDRSKLGRNAYANYYQYLAQIAFMQTLMAEGVADKKDIVFLDMDVLVVDSLAEIFADGAPFDYGVTLSDAVDMPVNLGMQFVPRGRYLNAIGFLDDVIAIYPFNETFIAGQVALSNLVGINNKGEEVLSRVNASVIEGRSCKLVAGRHTVCFFPCMRYNYCHTDQSCCTDAKRLPVSLTTLDELMSARIKVLHFVGHRKKTLQLVHKAFMQGGLQGMYQMLSLLPHSERDYAELDIPALEQYLLPEIPPAA</sequence>
<evidence type="ECO:0000313" key="1">
    <source>
        <dbReference type="EMBL" id="CAL5227078.1"/>
    </source>
</evidence>